<dbReference type="InterPro" id="IPR035965">
    <property type="entry name" value="PAS-like_dom_sf"/>
</dbReference>
<protein>
    <recommendedName>
        <fullName evidence="2">PAS fold-4 domain-containing protein</fullName>
    </recommendedName>
</protein>
<accession>X1HTI4</accession>
<reference evidence="1" key="1">
    <citation type="journal article" date="2014" name="Front. Microbiol.">
        <title>High frequency of phylogenetically diverse reductive dehalogenase-homologous genes in deep subseafloor sedimentary metagenomes.</title>
        <authorList>
            <person name="Kawai M."/>
            <person name="Futagami T."/>
            <person name="Toyoda A."/>
            <person name="Takaki Y."/>
            <person name="Nishi S."/>
            <person name="Hori S."/>
            <person name="Arai W."/>
            <person name="Tsubouchi T."/>
            <person name="Morono Y."/>
            <person name="Uchiyama I."/>
            <person name="Ito T."/>
            <person name="Fujiyama A."/>
            <person name="Inagaki F."/>
            <person name="Takami H."/>
        </authorList>
    </citation>
    <scope>NUCLEOTIDE SEQUENCE</scope>
    <source>
        <strain evidence="1">Expedition CK06-06</strain>
    </source>
</reference>
<name>X1HTI4_9ZZZZ</name>
<dbReference type="SUPFAM" id="SSF55785">
    <property type="entry name" value="PYP-like sensor domain (PAS domain)"/>
    <property type="match status" value="1"/>
</dbReference>
<sequence length="79" mass="8763">TLDEIKGRNIDDGMIQTPEKVEEAKRLTNKALKGAFYYETIRKKKDGTLFSVAISGSPVLLQNKPDCKGRLRSHGSLSV</sequence>
<proteinExistence type="predicted"/>
<dbReference type="Gene3D" id="3.30.450.20">
    <property type="entry name" value="PAS domain"/>
    <property type="match status" value="1"/>
</dbReference>
<comment type="caution">
    <text evidence="1">The sequence shown here is derived from an EMBL/GenBank/DDBJ whole genome shotgun (WGS) entry which is preliminary data.</text>
</comment>
<organism evidence="1">
    <name type="scientific">marine sediment metagenome</name>
    <dbReference type="NCBI Taxonomy" id="412755"/>
    <lineage>
        <taxon>unclassified sequences</taxon>
        <taxon>metagenomes</taxon>
        <taxon>ecological metagenomes</taxon>
    </lineage>
</organism>
<feature type="non-terminal residue" evidence="1">
    <location>
        <position position="1"/>
    </location>
</feature>
<evidence type="ECO:0008006" key="2">
    <source>
        <dbReference type="Google" id="ProtNLM"/>
    </source>
</evidence>
<evidence type="ECO:0000313" key="1">
    <source>
        <dbReference type="EMBL" id="GAH48588.1"/>
    </source>
</evidence>
<gene>
    <name evidence="1" type="ORF">S03H2_35452</name>
</gene>
<dbReference type="EMBL" id="BARU01021685">
    <property type="protein sequence ID" value="GAH48588.1"/>
    <property type="molecule type" value="Genomic_DNA"/>
</dbReference>
<dbReference type="AlphaFoldDB" id="X1HTI4"/>